<reference evidence="1 2" key="1">
    <citation type="submission" date="2015-12" db="EMBL/GenBank/DDBJ databases">
        <title>Dictyostelia acquired genes for synthesis and detection of signals that induce cell-type specialization by lateral gene transfer from prokaryotes.</title>
        <authorList>
            <person name="Gloeckner G."/>
            <person name="Schaap P."/>
        </authorList>
    </citation>
    <scope>NUCLEOTIDE SEQUENCE [LARGE SCALE GENOMIC DNA]</scope>
    <source>
        <strain evidence="1 2">TK</strain>
    </source>
</reference>
<comment type="caution">
    <text evidence="1">The sequence shown here is derived from an EMBL/GenBank/DDBJ whole genome shotgun (WGS) entry which is preliminary data.</text>
</comment>
<dbReference type="STRING" id="361077.A0A151Z3V6"/>
<evidence type="ECO:0000313" key="1">
    <source>
        <dbReference type="EMBL" id="KYQ88646.1"/>
    </source>
</evidence>
<evidence type="ECO:0000313" key="2">
    <source>
        <dbReference type="Proteomes" id="UP000076078"/>
    </source>
</evidence>
<name>A0A151Z3V6_TIELA</name>
<sequence>MLNQLLGAFKKLNPSSTSNSNSTRSSTPLTPEQINLLNLFNNQNPKNGHVISSVNPHVHSIRGTLPNYLLKKILDQLIVEIGRDLYLTNYNSEIISIVRLTLVSKSWSTSIIPQLNYQTAFSISDRSDMILLLKLIENGVVGVPIPLRYLHLKFDENYSNTLKEETLEMLLGSNSSCKFDCLNVDFQMSSHLGWNVKKMLSKIISRFQFTNIVIHGSMVDINQMEQSASKDLQELYMKTSLLLISKLCNLQKFIGLQVLELPNCLIGEHIEFLEKQSTFRFQFPLLRKLNLSYNMLADKVGFVAKCLEDNTPNLEILDLERNDFNSSVATECLFPVLQRLVKLHTLNISNNKIYLQKLNRFTLSLTHLNASALCGDTNSQSAIEFVVGNGPSLRYLEFSPAFMFLNLSESLVLFRSLVDHKCRNIKSLELCKLNMSNSILEVFKEFLESLHSLSKLFLNIVLFNNDSECKNQYLSYILKSKTIRDLTLQAHEINSIHCKVIAESLQNNNVLESLDLSNNVLLGSGANSIMSSLTLNNTLKSLSMNYCFINSSSYNSDSISHIVYNRTTPNIKTFHSNSLQTLSLNDNYLNSFDLSVILGSLKSSNSIKLINLKGITQEDTLVKEFQKYKPKTTILF</sequence>
<dbReference type="AlphaFoldDB" id="A0A151Z3V6"/>
<evidence type="ECO:0008006" key="3">
    <source>
        <dbReference type="Google" id="ProtNLM"/>
    </source>
</evidence>
<keyword evidence="2" id="KW-1185">Reference proteome</keyword>
<dbReference type="InterPro" id="IPR052394">
    <property type="entry name" value="LRR-containing"/>
</dbReference>
<protein>
    <recommendedName>
        <fullName evidence="3">Leucine-rich repeat-containing protein (LRR)</fullName>
    </recommendedName>
</protein>
<accession>A0A151Z3V6</accession>
<dbReference type="OrthoDB" id="184583at2759"/>
<dbReference type="EMBL" id="LODT01000049">
    <property type="protein sequence ID" value="KYQ88646.1"/>
    <property type="molecule type" value="Genomic_DNA"/>
</dbReference>
<dbReference type="PANTHER" id="PTHR24114:SF2">
    <property type="entry name" value="F-BOX DOMAIN-CONTAINING PROTEIN-RELATED"/>
    <property type="match status" value="1"/>
</dbReference>
<dbReference type="Gene3D" id="3.80.10.10">
    <property type="entry name" value="Ribonuclease Inhibitor"/>
    <property type="match status" value="2"/>
</dbReference>
<organism evidence="1 2">
    <name type="scientific">Tieghemostelium lacteum</name>
    <name type="common">Slime mold</name>
    <name type="synonym">Dictyostelium lacteum</name>
    <dbReference type="NCBI Taxonomy" id="361077"/>
    <lineage>
        <taxon>Eukaryota</taxon>
        <taxon>Amoebozoa</taxon>
        <taxon>Evosea</taxon>
        <taxon>Eumycetozoa</taxon>
        <taxon>Dictyostelia</taxon>
        <taxon>Dictyosteliales</taxon>
        <taxon>Raperosteliaceae</taxon>
        <taxon>Tieghemostelium</taxon>
    </lineage>
</organism>
<dbReference type="InterPro" id="IPR032675">
    <property type="entry name" value="LRR_dom_sf"/>
</dbReference>
<dbReference type="Proteomes" id="UP000076078">
    <property type="component" value="Unassembled WGS sequence"/>
</dbReference>
<dbReference type="PANTHER" id="PTHR24114">
    <property type="entry name" value="LEUCINE RICH REPEAT FAMILY PROTEIN"/>
    <property type="match status" value="1"/>
</dbReference>
<proteinExistence type="predicted"/>
<dbReference type="SUPFAM" id="SSF52047">
    <property type="entry name" value="RNI-like"/>
    <property type="match status" value="1"/>
</dbReference>
<gene>
    <name evidence="1" type="ORF">DLAC_10820</name>
</gene>
<dbReference type="InParanoid" id="A0A151Z3V6"/>